<dbReference type="SUPFAM" id="SSF109854">
    <property type="entry name" value="DinB/YfiT-like putative metalloenzymes"/>
    <property type="match status" value="1"/>
</dbReference>
<dbReference type="Pfam" id="PF12867">
    <property type="entry name" value="DinB_2"/>
    <property type="match status" value="1"/>
</dbReference>
<name>A0A345H9M2_9FLAO</name>
<dbReference type="OrthoDB" id="679284at2"/>
<dbReference type="KEGG" id="fat:DVK85_03180"/>
<dbReference type="EMBL" id="CP031188">
    <property type="protein sequence ID" value="AXG73282.1"/>
    <property type="molecule type" value="Genomic_DNA"/>
</dbReference>
<evidence type="ECO:0000313" key="2">
    <source>
        <dbReference type="EMBL" id="AXG73282.1"/>
    </source>
</evidence>
<dbReference type="RefSeq" id="WP_114677043.1">
    <property type="nucleotide sequence ID" value="NZ_CP031188.1"/>
</dbReference>
<dbReference type="AlphaFoldDB" id="A0A345H9M2"/>
<accession>A0A345H9M2</accession>
<dbReference type="InterPro" id="IPR024775">
    <property type="entry name" value="DinB-like"/>
</dbReference>
<sequence>MFQKIINELEEALGETISLLSSAEEAQLNAVPFEGSWTAAQTGIHLLKSGTGMDKLFTAPAPVTERVADKNIEELKSIFLDFSRKMESPEFILPEDKHYNKEELLILLKELRLAITEALKKATLKEVPELPDWNPFKGYTKLELVYFLIYHTQRHNQQIKNILKNVSA</sequence>
<evidence type="ECO:0000313" key="3">
    <source>
        <dbReference type="Proteomes" id="UP000253951"/>
    </source>
</evidence>
<dbReference type="Gene3D" id="1.20.120.450">
    <property type="entry name" value="dinb family like domain"/>
    <property type="match status" value="1"/>
</dbReference>
<feature type="domain" description="DinB-like" evidence="1">
    <location>
        <begin position="9"/>
        <end position="159"/>
    </location>
</feature>
<evidence type="ECO:0000259" key="1">
    <source>
        <dbReference type="Pfam" id="PF12867"/>
    </source>
</evidence>
<dbReference type="InterPro" id="IPR034660">
    <property type="entry name" value="DinB/YfiT-like"/>
</dbReference>
<proteinExistence type="predicted"/>
<gene>
    <name evidence="2" type="ORF">DVK85_03180</name>
</gene>
<protein>
    <submittedName>
        <fullName evidence="2">DinB family protein</fullName>
    </submittedName>
</protein>
<dbReference type="Proteomes" id="UP000253951">
    <property type="component" value="Chromosome"/>
</dbReference>
<keyword evidence="3" id="KW-1185">Reference proteome</keyword>
<reference evidence="2 3" key="1">
    <citation type="submission" date="2018-07" db="EMBL/GenBank/DDBJ databases">
        <title>Complete genome sequence of Flavobacterium arcticum type strain SM1502T.</title>
        <authorList>
            <person name="Li Y."/>
            <person name="Li D.-D."/>
        </authorList>
    </citation>
    <scope>NUCLEOTIDE SEQUENCE [LARGE SCALE GENOMIC DNA]</scope>
    <source>
        <strain evidence="2 3">SM1502</strain>
    </source>
</reference>
<organism evidence="2 3">
    <name type="scientific">Flavobacterium arcticum</name>
    <dbReference type="NCBI Taxonomy" id="1784713"/>
    <lineage>
        <taxon>Bacteria</taxon>
        <taxon>Pseudomonadati</taxon>
        <taxon>Bacteroidota</taxon>
        <taxon>Flavobacteriia</taxon>
        <taxon>Flavobacteriales</taxon>
        <taxon>Flavobacteriaceae</taxon>
        <taxon>Flavobacterium</taxon>
    </lineage>
</organism>